<evidence type="ECO:0000313" key="3">
    <source>
        <dbReference type="Proteomes" id="UP001595973"/>
    </source>
</evidence>
<comment type="caution">
    <text evidence="2">The sequence shown here is derived from an EMBL/GenBank/DDBJ whole genome shotgun (WGS) entry which is preliminary data.</text>
</comment>
<dbReference type="InterPro" id="IPR006448">
    <property type="entry name" value="Phage_term_ssu_P27"/>
</dbReference>
<proteinExistence type="predicted"/>
<evidence type="ECO:0000256" key="1">
    <source>
        <dbReference type="SAM" id="MobiDB-lite"/>
    </source>
</evidence>
<name>A0ABV9KHE3_9RHOB</name>
<evidence type="ECO:0000313" key="2">
    <source>
        <dbReference type="EMBL" id="MFC4669468.1"/>
    </source>
</evidence>
<dbReference type="RefSeq" id="WP_380717898.1">
    <property type="nucleotide sequence ID" value="NZ_JBHSGI010000012.1"/>
</dbReference>
<protein>
    <submittedName>
        <fullName evidence="2">Phage terminase small subunit P27 family</fullName>
    </submittedName>
</protein>
<gene>
    <name evidence="2" type="ORF">ACFO5X_12975</name>
</gene>
<accession>A0ABV9KHE3</accession>
<dbReference type="Proteomes" id="UP001595973">
    <property type="component" value="Unassembled WGS sequence"/>
</dbReference>
<sequence>MVDQLGGCGLDVSQDLAARLKERNGYLMRGRKPKPTALKVLEGNPGKRRVNGSEPKPPSSQPTCPSHLSPTAKAEWKRLAGTLNRIGLLTQVDRTVLAAYCQAFGKWVEAERKLAETPTLLKMPSGYIQVSPWVTISNKQMELMARYMAELGITPSSRSRLAIQIPGHRKPWEADPDWDFFDE</sequence>
<reference evidence="3" key="1">
    <citation type="journal article" date="2019" name="Int. J. Syst. Evol. Microbiol.">
        <title>The Global Catalogue of Microorganisms (GCM) 10K type strain sequencing project: providing services to taxonomists for standard genome sequencing and annotation.</title>
        <authorList>
            <consortium name="The Broad Institute Genomics Platform"/>
            <consortium name="The Broad Institute Genome Sequencing Center for Infectious Disease"/>
            <person name="Wu L."/>
            <person name="Ma J."/>
        </authorList>
    </citation>
    <scope>NUCLEOTIDE SEQUENCE [LARGE SCALE GENOMIC DNA]</scope>
    <source>
        <strain evidence="3">CGMCC 4.7283</strain>
    </source>
</reference>
<dbReference type="Pfam" id="PF05119">
    <property type="entry name" value="Terminase_4"/>
    <property type="match status" value="1"/>
</dbReference>
<dbReference type="EMBL" id="JBHSGI010000012">
    <property type="protein sequence ID" value="MFC4669468.1"/>
    <property type="molecule type" value="Genomic_DNA"/>
</dbReference>
<keyword evidence="3" id="KW-1185">Reference proteome</keyword>
<feature type="region of interest" description="Disordered" evidence="1">
    <location>
        <begin position="29"/>
        <end position="69"/>
    </location>
</feature>
<organism evidence="2 3">
    <name type="scientific">Seohaeicola nanhaiensis</name>
    <dbReference type="NCBI Taxonomy" id="1387282"/>
    <lineage>
        <taxon>Bacteria</taxon>
        <taxon>Pseudomonadati</taxon>
        <taxon>Pseudomonadota</taxon>
        <taxon>Alphaproteobacteria</taxon>
        <taxon>Rhodobacterales</taxon>
        <taxon>Roseobacteraceae</taxon>
        <taxon>Seohaeicola</taxon>
    </lineage>
</organism>
<dbReference type="NCBIfam" id="TIGR01558">
    <property type="entry name" value="sm_term_P27"/>
    <property type="match status" value="1"/>
</dbReference>